<dbReference type="InterPro" id="IPR011663">
    <property type="entry name" value="UTRA"/>
</dbReference>
<dbReference type="InterPro" id="IPR036390">
    <property type="entry name" value="WH_DNA-bd_sf"/>
</dbReference>
<feature type="domain" description="HTH gntR-type" evidence="4">
    <location>
        <begin position="10"/>
        <end position="76"/>
    </location>
</feature>
<dbReference type="Gene3D" id="3.40.1410.10">
    <property type="entry name" value="Chorismate lyase-like"/>
    <property type="match status" value="1"/>
</dbReference>
<dbReference type="PANTHER" id="PTHR44846:SF1">
    <property type="entry name" value="MANNOSYL-D-GLYCERATE TRANSPORT_METABOLISM SYSTEM REPRESSOR MNGR-RELATED"/>
    <property type="match status" value="1"/>
</dbReference>
<evidence type="ECO:0000313" key="5">
    <source>
        <dbReference type="EMBL" id="SMC91189.1"/>
    </source>
</evidence>
<dbReference type="GO" id="GO:0045892">
    <property type="term" value="P:negative regulation of DNA-templated transcription"/>
    <property type="evidence" value="ECO:0007669"/>
    <property type="project" value="TreeGrafter"/>
</dbReference>
<keyword evidence="2" id="KW-0238">DNA-binding</keyword>
<dbReference type="STRING" id="937218.SAMN06297251_11242"/>
<dbReference type="InterPro" id="IPR000524">
    <property type="entry name" value="Tscrpt_reg_HTH_GntR"/>
</dbReference>
<evidence type="ECO:0000256" key="2">
    <source>
        <dbReference type="ARBA" id="ARBA00023125"/>
    </source>
</evidence>
<dbReference type="PRINTS" id="PR00035">
    <property type="entry name" value="HTHGNTR"/>
</dbReference>
<sequence length="244" mass="26876">MAYAHSNDGIARWRRIADRLESDILSGAIAVKLPPEVELSKRFSVNRLTIRKAIAALAEKELVRAEQGRGTFVNDRQERRLAYPVGPTTRFTENIGSLAKDPGGRLIGSKREAADRDVSERLGCRLGEPLIRLEMLRVADALPVLVSTLWFVADRFSGIVASYAETGTLTAGLAKCGVCSYRRLNTEVTAESAHPDDAEHLQIAIGDPVLVTRSVDVDEEGVPVQTARTRFRADRIALMFDHPQ</sequence>
<dbReference type="Proteomes" id="UP000192656">
    <property type="component" value="Unassembled WGS sequence"/>
</dbReference>
<dbReference type="GO" id="GO:0003700">
    <property type="term" value="F:DNA-binding transcription factor activity"/>
    <property type="evidence" value="ECO:0007669"/>
    <property type="project" value="InterPro"/>
</dbReference>
<dbReference type="SMART" id="SM00345">
    <property type="entry name" value="HTH_GNTR"/>
    <property type="match status" value="1"/>
</dbReference>
<dbReference type="PANTHER" id="PTHR44846">
    <property type="entry name" value="MANNOSYL-D-GLYCERATE TRANSPORT/METABOLISM SYSTEM REPRESSOR MNGR-RELATED"/>
    <property type="match status" value="1"/>
</dbReference>
<keyword evidence="6" id="KW-1185">Reference proteome</keyword>
<dbReference type="InterPro" id="IPR012702">
    <property type="entry name" value="CP_lyase_PhnF"/>
</dbReference>
<dbReference type="GO" id="GO:0003677">
    <property type="term" value="F:DNA binding"/>
    <property type="evidence" value="ECO:0007669"/>
    <property type="project" value="UniProtKB-KW"/>
</dbReference>
<dbReference type="EMBL" id="FWXR01000012">
    <property type="protein sequence ID" value="SMC91189.1"/>
    <property type="molecule type" value="Genomic_DNA"/>
</dbReference>
<dbReference type="SUPFAM" id="SSF64288">
    <property type="entry name" value="Chorismate lyase-like"/>
    <property type="match status" value="1"/>
</dbReference>
<keyword evidence="1" id="KW-0805">Transcription regulation</keyword>
<dbReference type="SUPFAM" id="SSF46785">
    <property type="entry name" value="Winged helix' DNA-binding domain"/>
    <property type="match status" value="1"/>
</dbReference>
<dbReference type="InterPro" id="IPR036388">
    <property type="entry name" value="WH-like_DNA-bd_sf"/>
</dbReference>
<dbReference type="Pfam" id="PF00392">
    <property type="entry name" value="GntR"/>
    <property type="match status" value="1"/>
</dbReference>
<evidence type="ECO:0000259" key="4">
    <source>
        <dbReference type="PROSITE" id="PS50949"/>
    </source>
</evidence>
<name>A0A1W2D0Z9_9HYPH</name>
<dbReference type="InterPro" id="IPR028978">
    <property type="entry name" value="Chorismate_lyase_/UTRA_dom_sf"/>
</dbReference>
<evidence type="ECO:0000256" key="1">
    <source>
        <dbReference type="ARBA" id="ARBA00023015"/>
    </source>
</evidence>
<dbReference type="InterPro" id="IPR050679">
    <property type="entry name" value="Bact_HTH_transcr_reg"/>
</dbReference>
<dbReference type="CDD" id="cd07377">
    <property type="entry name" value="WHTH_GntR"/>
    <property type="match status" value="1"/>
</dbReference>
<dbReference type="RefSeq" id="WP_084410632.1">
    <property type="nucleotide sequence ID" value="NZ_FWXR01000012.1"/>
</dbReference>
<evidence type="ECO:0000313" key="6">
    <source>
        <dbReference type="Proteomes" id="UP000192656"/>
    </source>
</evidence>
<dbReference type="AlphaFoldDB" id="A0A1W2D0Z9"/>
<evidence type="ECO:0000256" key="3">
    <source>
        <dbReference type="ARBA" id="ARBA00023163"/>
    </source>
</evidence>
<dbReference type="Pfam" id="PF07702">
    <property type="entry name" value="UTRA"/>
    <property type="match status" value="1"/>
</dbReference>
<proteinExistence type="predicted"/>
<protein>
    <submittedName>
        <fullName evidence="5">Transcriptional regulator, GntR family</fullName>
    </submittedName>
</protein>
<dbReference type="Gene3D" id="1.10.10.10">
    <property type="entry name" value="Winged helix-like DNA-binding domain superfamily/Winged helix DNA-binding domain"/>
    <property type="match status" value="1"/>
</dbReference>
<dbReference type="PROSITE" id="PS50949">
    <property type="entry name" value="HTH_GNTR"/>
    <property type="match status" value="1"/>
</dbReference>
<organism evidence="5 6">
    <name type="scientific">Fulvimarina manganoxydans</name>
    <dbReference type="NCBI Taxonomy" id="937218"/>
    <lineage>
        <taxon>Bacteria</taxon>
        <taxon>Pseudomonadati</taxon>
        <taxon>Pseudomonadota</taxon>
        <taxon>Alphaproteobacteria</taxon>
        <taxon>Hyphomicrobiales</taxon>
        <taxon>Aurantimonadaceae</taxon>
        <taxon>Fulvimarina</taxon>
    </lineage>
</organism>
<dbReference type="SMART" id="SM00866">
    <property type="entry name" value="UTRA"/>
    <property type="match status" value="1"/>
</dbReference>
<dbReference type="NCBIfam" id="TIGR02325">
    <property type="entry name" value="C_P_lyase_phnF"/>
    <property type="match status" value="1"/>
</dbReference>
<reference evidence="5 6" key="1">
    <citation type="submission" date="2017-04" db="EMBL/GenBank/DDBJ databases">
        <authorList>
            <person name="Afonso C.L."/>
            <person name="Miller P.J."/>
            <person name="Scott M.A."/>
            <person name="Spackman E."/>
            <person name="Goraichik I."/>
            <person name="Dimitrov K.M."/>
            <person name="Suarez D.L."/>
            <person name="Swayne D.E."/>
        </authorList>
    </citation>
    <scope>NUCLEOTIDE SEQUENCE [LARGE SCALE GENOMIC DNA]</scope>
    <source>
        <strain evidence="5 6">CGMCC 1.10972</strain>
    </source>
</reference>
<accession>A0A1W2D0Z9</accession>
<keyword evidence="3" id="KW-0804">Transcription</keyword>
<gene>
    <name evidence="5" type="ORF">SAMN06297251_11242</name>
</gene>
<dbReference type="OrthoDB" id="9800645at2"/>